<dbReference type="EMBL" id="DVLL01000021">
    <property type="protein sequence ID" value="HIT59214.1"/>
    <property type="molecule type" value="Genomic_DNA"/>
</dbReference>
<feature type="transmembrane region" description="Helical" evidence="1">
    <location>
        <begin position="163"/>
        <end position="185"/>
    </location>
</feature>
<reference evidence="2" key="2">
    <citation type="journal article" date="2021" name="PeerJ">
        <title>Extensive microbial diversity within the chicken gut microbiome revealed by metagenomics and culture.</title>
        <authorList>
            <person name="Gilroy R."/>
            <person name="Ravi A."/>
            <person name="Getino M."/>
            <person name="Pursley I."/>
            <person name="Horton D.L."/>
            <person name="Alikhan N.F."/>
            <person name="Baker D."/>
            <person name="Gharbi K."/>
            <person name="Hall N."/>
            <person name="Watson M."/>
            <person name="Adriaenssens E.M."/>
            <person name="Foster-Nyarko E."/>
            <person name="Jarju S."/>
            <person name="Secka A."/>
            <person name="Antonio M."/>
            <person name="Oren A."/>
            <person name="Chaudhuri R.R."/>
            <person name="La Ragione R."/>
            <person name="Hildebrand F."/>
            <person name="Pallen M.J."/>
        </authorList>
    </citation>
    <scope>NUCLEOTIDE SEQUENCE</scope>
    <source>
        <strain evidence="2">CHK33-4379</strain>
    </source>
</reference>
<feature type="transmembrane region" description="Helical" evidence="1">
    <location>
        <begin position="108"/>
        <end position="127"/>
    </location>
</feature>
<evidence type="ECO:0000256" key="1">
    <source>
        <dbReference type="SAM" id="Phobius"/>
    </source>
</evidence>
<feature type="transmembrane region" description="Helical" evidence="1">
    <location>
        <begin position="84"/>
        <end position="102"/>
    </location>
</feature>
<keyword evidence="1" id="KW-0472">Membrane</keyword>
<name>A0A9D1KJS4_9FIRM</name>
<evidence type="ECO:0000313" key="2">
    <source>
        <dbReference type="EMBL" id="HIT59214.1"/>
    </source>
</evidence>
<comment type="caution">
    <text evidence="2">The sequence shown here is derived from an EMBL/GenBank/DDBJ whole genome shotgun (WGS) entry which is preliminary data.</text>
</comment>
<reference evidence="2" key="1">
    <citation type="submission" date="2020-10" db="EMBL/GenBank/DDBJ databases">
        <authorList>
            <person name="Gilroy R."/>
        </authorList>
    </citation>
    <scope>NUCLEOTIDE SEQUENCE</scope>
    <source>
        <strain evidence="2">CHK33-4379</strain>
    </source>
</reference>
<protein>
    <submittedName>
        <fullName evidence="2">Uncharacterized protein</fullName>
    </submittedName>
</protein>
<dbReference type="Proteomes" id="UP000824136">
    <property type="component" value="Unassembled WGS sequence"/>
</dbReference>
<proteinExistence type="predicted"/>
<sequence length="186" mass="19813">MKDSNEIKPARVDVLLVASMIAGVALGAVFYTGHSNGASGALLAAEIAENGWLRVYLQSFAGSALFVVAAFLMGFGAVSQPFELMLVAFRGLGMGAAIRGIYSGEDIFINLALYLPFAVLSAGVLILQSCESVSMSSRYLALSVTTENRLGIANEFKDYIFKFLIYLTACAAISALYCLAVRAVWL</sequence>
<feature type="transmembrane region" description="Helical" evidence="1">
    <location>
        <begin position="12"/>
        <end position="31"/>
    </location>
</feature>
<organism evidence="2 3">
    <name type="scientific">Candidatus Faeciplasma pullistercoris</name>
    <dbReference type="NCBI Taxonomy" id="2840800"/>
    <lineage>
        <taxon>Bacteria</taxon>
        <taxon>Bacillati</taxon>
        <taxon>Bacillota</taxon>
        <taxon>Clostridia</taxon>
        <taxon>Eubacteriales</taxon>
        <taxon>Oscillospiraceae</taxon>
        <taxon>Oscillospiraceae incertae sedis</taxon>
        <taxon>Candidatus Faeciplasma</taxon>
    </lineage>
</organism>
<dbReference type="AlphaFoldDB" id="A0A9D1KJS4"/>
<gene>
    <name evidence="2" type="ORF">IAC39_05855</name>
</gene>
<feature type="transmembrane region" description="Helical" evidence="1">
    <location>
        <begin position="51"/>
        <end position="72"/>
    </location>
</feature>
<keyword evidence="1" id="KW-1133">Transmembrane helix</keyword>
<accession>A0A9D1KJS4</accession>
<keyword evidence="1" id="KW-0812">Transmembrane</keyword>
<evidence type="ECO:0000313" key="3">
    <source>
        <dbReference type="Proteomes" id="UP000824136"/>
    </source>
</evidence>